<evidence type="ECO:0000256" key="1">
    <source>
        <dbReference type="SAM" id="MobiDB-lite"/>
    </source>
</evidence>
<organism evidence="2 3">
    <name type="scientific">Dermatophagoides pteronyssinus</name>
    <name type="common">European house dust mite</name>
    <dbReference type="NCBI Taxonomy" id="6956"/>
    <lineage>
        <taxon>Eukaryota</taxon>
        <taxon>Metazoa</taxon>
        <taxon>Ecdysozoa</taxon>
        <taxon>Arthropoda</taxon>
        <taxon>Chelicerata</taxon>
        <taxon>Arachnida</taxon>
        <taxon>Acari</taxon>
        <taxon>Acariformes</taxon>
        <taxon>Sarcoptiformes</taxon>
        <taxon>Astigmata</taxon>
        <taxon>Psoroptidia</taxon>
        <taxon>Analgoidea</taxon>
        <taxon>Pyroglyphidae</taxon>
        <taxon>Dermatophagoidinae</taxon>
        <taxon>Dermatophagoides</taxon>
    </lineage>
</organism>
<feature type="region of interest" description="Disordered" evidence="1">
    <location>
        <begin position="49"/>
        <end position="68"/>
    </location>
</feature>
<dbReference type="EMBL" id="NJHN03000029">
    <property type="protein sequence ID" value="KAH9424477.1"/>
    <property type="molecule type" value="Genomic_DNA"/>
</dbReference>
<evidence type="ECO:0000313" key="3">
    <source>
        <dbReference type="Proteomes" id="UP000887458"/>
    </source>
</evidence>
<accession>A0ABQ8JPF3</accession>
<feature type="non-terminal residue" evidence="2">
    <location>
        <position position="137"/>
    </location>
</feature>
<name>A0ABQ8JPF3_DERPT</name>
<feature type="non-terminal residue" evidence="2">
    <location>
        <position position="1"/>
    </location>
</feature>
<reference evidence="2 3" key="2">
    <citation type="journal article" date="2022" name="Mol. Biol. Evol.">
        <title>Comparative Genomics Reveals Insights into the Divergent Evolution of Astigmatic Mites and Household Pest Adaptations.</title>
        <authorList>
            <person name="Xiong Q."/>
            <person name="Wan A.T."/>
            <person name="Liu X."/>
            <person name="Fung C.S."/>
            <person name="Xiao X."/>
            <person name="Malainual N."/>
            <person name="Hou J."/>
            <person name="Wang L."/>
            <person name="Wang M."/>
            <person name="Yang K.Y."/>
            <person name="Cui Y."/>
            <person name="Leung E.L."/>
            <person name="Nong W."/>
            <person name="Shin S.K."/>
            <person name="Au S.W."/>
            <person name="Jeong K.Y."/>
            <person name="Chew F.T."/>
            <person name="Hui J.H."/>
            <person name="Leung T.F."/>
            <person name="Tungtrongchitr A."/>
            <person name="Zhong N."/>
            <person name="Liu Z."/>
            <person name="Tsui S.K."/>
        </authorList>
    </citation>
    <scope>NUCLEOTIDE SEQUENCE [LARGE SCALE GENOMIC DNA]</scope>
    <source>
        <strain evidence="2">Derp</strain>
    </source>
</reference>
<gene>
    <name evidence="2" type="ORF">DERP_004662</name>
</gene>
<comment type="caution">
    <text evidence="2">The sequence shown here is derived from an EMBL/GenBank/DDBJ whole genome shotgun (WGS) entry which is preliminary data.</text>
</comment>
<evidence type="ECO:0000313" key="2">
    <source>
        <dbReference type="EMBL" id="KAH9424477.1"/>
    </source>
</evidence>
<proteinExistence type="predicted"/>
<sequence>ECEPNSRGLFHGAASYANLCLRSISSSDEECECRRRFINEVGLLAINDVDEDESSGGTVGDPDRSSSSNDVIIVVIQMEKGFHLASKFKPKQNEDPKSNRELTQRQQNFYFFLFLNNCSKFGGQCTTSPNFTKSLSL</sequence>
<dbReference type="Proteomes" id="UP000887458">
    <property type="component" value="Unassembled WGS sequence"/>
</dbReference>
<keyword evidence="3" id="KW-1185">Reference proteome</keyword>
<reference evidence="2 3" key="1">
    <citation type="journal article" date="2018" name="J. Allergy Clin. Immunol.">
        <title>High-quality assembly of Dermatophagoides pteronyssinus genome and transcriptome reveals a wide range of novel allergens.</title>
        <authorList>
            <person name="Liu X.Y."/>
            <person name="Yang K.Y."/>
            <person name="Wang M.Q."/>
            <person name="Kwok J.S."/>
            <person name="Zeng X."/>
            <person name="Yang Z."/>
            <person name="Xiao X.J."/>
            <person name="Lau C.P."/>
            <person name="Li Y."/>
            <person name="Huang Z.M."/>
            <person name="Ba J.G."/>
            <person name="Yim A.K."/>
            <person name="Ouyang C.Y."/>
            <person name="Ngai S.M."/>
            <person name="Chan T.F."/>
            <person name="Leung E.L."/>
            <person name="Liu L."/>
            <person name="Liu Z.G."/>
            <person name="Tsui S.K."/>
        </authorList>
    </citation>
    <scope>NUCLEOTIDE SEQUENCE [LARGE SCALE GENOMIC DNA]</scope>
    <source>
        <strain evidence="2">Derp</strain>
    </source>
</reference>
<protein>
    <submittedName>
        <fullName evidence="2">Uncharacterized protein</fullName>
    </submittedName>
</protein>